<reference evidence="1 2" key="1">
    <citation type="journal article" date="2009" name="PLoS Genet.">
        <title>The genome of Nectria haematococca: contribution of supernumerary chromosomes to gene expansion.</title>
        <authorList>
            <person name="Coleman J.J."/>
            <person name="Rounsley S.D."/>
            <person name="Rodriguez-Carres M."/>
            <person name="Kuo A."/>
            <person name="Wasmann C.C."/>
            <person name="Grimwood J."/>
            <person name="Schmutz J."/>
            <person name="Taga M."/>
            <person name="White G.J."/>
            <person name="Zhou S."/>
            <person name="Schwartz D.C."/>
            <person name="Freitag M."/>
            <person name="Ma L.J."/>
            <person name="Danchin E.G."/>
            <person name="Henrissat B."/>
            <person name="Coutinho P.M."/>
            <person name="Nelson D.R."/>
            <person name="Straney D."/>
            <person name="Napoli C.A."/>
            <person name="Barker B.M."/>
            <person name="Gribskov M."/>
            <person name="Rep M."/>
            <person name="Kroken S."/>
            <person name="Molnar I."/>
            <person name="Rensing C."/>
            <person name="Kennell J.C."/>
            <person name="Zamora J."/>
            <person name="Farman M.L."/>
            <person name="Selker E.U."/>
            <person name="Salamov A."/>
            <person name="Shapiro H."/>
            <person name="Pangilinan J."/>
            <person name="Lindquist E."/>
            <person name="Lamers C."/>
            <person name="Grigoriev I.V."/>
            <person name="Geiser D.M."/>
            <person name="Covert S.F."/>
            <person name="Temporini E."/>
            <person name="Vanetten H.D."/>
        </authorList>
    </citation>
    <scope>NUCLEOTIDE SEQUENCE [LARGE SCALE GENOMIC DNA]</scope>
    <source>
        <strain evidence="2">ATCC MYA-4622 / CBS 123669 / FGSC 9596 / NRRL 45880 / 77-13-4</strain>
    </source>
</reference>
<sequence length="132" mass="14275">MPNWPLKMSMSGSTTGSRIDLDAVPAHVPKSPRYSRKLVKNGARLVTGTILPAREVRVIFIATRDATVTGDLTKGGGLARGAAKVQAFVQVNVTGLCLVIHPRNPLLHNNSRIERLIMSPRRAGHLLVPNNP</sequence>
<gene>
    <name evidence="1" type="ORF">NECHADRAFT_88538</name>
</gene>
<evidence type="ECO:0000313" key="2">
    <source>
        <dbReference type="Proteomes" id="UP000005206"/>
    </source>
</evidence>
<name>C7ZQX5_FUSV7</name>
<protein>
    <submittedName>
        <fullName evidence="1">Uncharacterized protein</fullName>
    </submittedName>
</protein>
<dbReference type="GeneID" id="9666820"/>
<dbReference type="VEuPathDB" id="FungiDB:NECHADRAFT_88538"/>
<evidence type="ECO:0000313" key="1">
    <source>
        <dbReference type="EMBL" id="EEU33588.1"/>
    </source>
</evidence>
<accession>C7ZQX5</accession>
<proteinExistence type="predicted"/>
<dbReference type="HOGENOM" id="CLU_1917597_0_0_1"/>
<dbReference type="Proteomes" id="UP000005206">
    <property type="component" value="Chromosome 14"/>
</dbReference>
<dbReference type="RefSeq" id="XP_003039301.1">
    <property type="nucleotide sequence ID" value="XM_003039255.1"/>
</dbReference>
<dbReference type="AlphaFoldDB" id="C7ZQX5"/>
<keyword evidence="2" id="KW-1185">Reference proteome</keyword>
<organism evidence="1 2">
    <name type="scientific">Fusarium vanettenii (strain ATCC MYA-4622 / CBS 123669 / FGSC 9596 / NRRL 45880 / 77-13-4)</name>
    <name type="common">Fusarium solani subsp. pisi</name>
    <dbReference type="NCBI Taxonomy" id="660122"/>
    <lineage>
        <taxon>Eukaryota</taxon>
        <taxon>Fungi</taxon>
        <taxon>Dikarya</taxon>
        <taxon>Ascomycota</taxon>
        <taxon>Pezizomycotina</taxon>
        <taxon>Sordariomycetes</taxon>
        <taxon>Hypocreomycetidae</taxon>
        <taxon>Hypocreales</taxon>
        <taxon>Nectriaceae</taxon>
        <taxon>Fusarium</taxon>
        <taxon>Fusarium solani species complex</taxon>
        <taxon>Fusarium vanettenii</taxon>
    </lineage>
</organism>
<dbReference type="EMBL" id="GG699018">
    <property type="protein sequence ID" value="EEU33588.1"/>
    <property type="molecule type" value="Genomic_DNA"/>
</dbReference>
<dbReference type="InParanoid" id="C7ZQX5"/>
<dbReference type="KEGG" id="nhe:NECHADRAFT_88538"/>